<sequence length="45" mass="5256">MDKMIFMVFTRTFILIFKVLSKSASNVVLGIVRTMTDHNIRPRID</sequence>
<evidence type="ECO:0000313" key="1">
    <source>
        <dbReference type="EMBL" id="CDW29944.1"/>
    </source>
</evidence>
<name>A0A0K2TVD3_LEPSM</name>
<accession>A0A0K2TVD3</accession>
<reference evidence="1" key="1">
    <citation type="submission" date="2014-05" db="EMBL/GenBank/DDBJ databases">
        <authorList>
            <person name="Chronopoulou M."/>
        </authorList>
    </citation>
    <scope>NUCLEOTIDE SEQUENCE</scope>
    <source>
        <tissue evidence="1">Whole organism</tissue>
    </source>
</reference>
<dbReference type="AlphaFoldDB" id="A0A0K2TVD3"/>
<dbReference type="EMBL" id="HACA01012583">
    <property type="protein sequence ID" value="CDW29944.1"/>
    <property type="molecule type" value="Transcribed_RNA"/>
</dbReference>
<organism evidence="1">
    <name type="scientific">Lepeophtheirus salmonis</name>
    <name type="common">Salmon louse</name>
    <name type="synonym">Caligus salmonis</name>
    <dbReference type="NCBI Taxonomy" id="72036"/>
    <lineage>
        <taxon>Eukaryota</taxon>
        <taxon>Metazoa</taxon>
        <taxon>Ecdysozoa</taxon>
        <taxon>Arthropoda</taxon>
        <taxon>Crustacea</taxon>
        <taxon>Multicrustacea</taxon>
        <taxon>Hexanauplia</taxon>
        <taxon>Copepoda</taxon>
        <taxon>Siphonostomatoida</taxon>
        <taxon>Caligidae</taxon>
        <taxon>Lepeophtheirus</taxon>
    </lineage>
</organism>
<protein>
    <submittedName>
        <fullName evidence="1">Uncharacterized protein</fullName>
    </submittedName>
</protein>
<proteinExistence type="predicted"/>